<dbReference type="Gene3D" id="3.40.50.300">
    <property type="entry name" value="P-loop containing nucleotide triphosphate hydrolases"/>
    <property type="match status" value="2"/>
</dbReference>
<feature type="coiled-coil region" evidence="1">
    <location>
        <begin position="358"/>
        <end position="385"/>
    </location>
</feature>
<evidence type="ECO:0000256" key="2">
    <source>
        <dbReference type="SAM" id="MobiDB-lite"/>
    </source>
</evidence>
<dbReference type="InterPro" id="IPR038729">
    <property type="entry name" value="Rad50/SbcC_AAA"/>
</dbReference>
<dbReference type="Proteomes" id="UP001597108">
    <property type="component" value="Unassembled WGS sequence"/>
</dbReference>
<name>A0ABW3IJV5_9RHOB</name>
<dbReference type="SUPFAM" id="SSF52540">
    <property type="entry name" value="P-loop containing nucleoside triphosphate hydrolases"/>
    <property type="match status" value="1"/>
</dbReference>
<evidence type="ECO:0000259" key="3">
    <source>
        <dbReference type="Pfam" id="PF13476"/>
    </source>
</evidence>
<dbReference type="InterPro" id="IPR027417">
    <property type="entry name" value="P-loop_NTPase"/>
</dbReference>
<keyword evidence="5" id="KW-1185">Reference proteome</keyword>
<gene>
    <name evidence="4" type="ORF">ACFQ2S_01930</name>
</gene>
<dbReference type="PANTHER" id="PTHR41259">
    <property type="entry name" value="DOUBLE-STRAND BREAK REPAIR RAD50 ATPASE, PUTATIVE-RELATED"/>
    <property type="match status" value="1"/>
</dbReference>
<evidence type="ECO:0000313" key="4">
    <source>
        <dbReference type="EMBL" id="MFD0978398.1"/>
    </source>
</evidence>
<feature type="domain" description="Rad50/SbcC-type AAA" evidence="3">
    <location>
        <begin position="5"/>
        <end position="95"/>
    </location>
</feature>
<feature type="coiled-coil region" evidence="1">
    <location>
        <begin position="269"/>
        <end position="313"/>
    </location>
</feature>
<dbReference type="PANTHER" id="PTHR41259:SF1">
    <property type="entry name" value="DOUBLE-STRAND BREAK REPAIR RAD50 ATPASE, PUTATIVE-RELATED"/>
    <property type="match status" value="1"/>
</dbReference>
<comment type="caution">
    <text evidence="4">The sequence shown here is derived from an EMBL/GenBank/DDBJ whole genome shotgun (WGS) entry which is preliminary data.</text>
</comment>
<dbReference type="Pfam" id="PF13476">
    <property type="entry name" value="AAA_23"/>
    <property type="match status" value="1"/>
</dbReference>
<dbReference type="EMBL" id="JBHTJT010000006">
    <property type="protein sequence ID" value="MFD0978398.1"/>
    <property type="molecule type" value="Genomic_DNA"/>
</dbReference>
<dbReference type="RefSeq" id="WP_386072254.1">
    <property type="nucleotide sequence ID" value="NZ_JBHTJT010000006.1"/>
</dbReference>
<feature type="coiled-coil region" evidence="1">
    <location>
        <begin position="647"/>
        <end position="707"/>
    </location>
</feature>
<keyword evidence="1" id="KW-0175">Coiled coil</keyword>
<feature type="coiled-coil region" evidence="1">
    <location>
        <begin position="198"/>
        <end position="225"/>
    </location>
</feature>
<organism evidence="4 5">
    <name type="scientific">Tropicimonas aquimaris</name>
    <dbReference type="NCBI Taxonomy" id="914152"/>
    <lineage>
        <taxon>Bacteria</taxon>
        <taxon>Pseudomonadati</taxon>
        <taxon>Pseudomonadota</taxon>
        <taxon>Alphaproteobacteria</taxon>
        <taxon>Rhodobacterales</taxon>
        <taxon>Roseobacteraceae</taxon>
        <taxon>Tropicimonas</taxon>
    </lineage>
</organism>
<reference evidence="5" key="1">
    <citation type="journal article" date="2019" name="Int. J. Syst. Evol. Microbiol.">
        <title>The Global Catalogue of Microorganisms (GCM) 10K type strain sequencing project: providing services to taxonomists for standard genome sequencing and annotation.</title>
        <authorList>
            <consortium name="The Broad Institute Genomics Platform"/>
            <consortium name="The Broad Institute Genome Sequencing Center for Infectious Disease"/>
            <person name="Wu L."/>
            <person name="Ma J."/>
        </authorList>
    </citation>
    <scope>NUCLEOTIDE SEQUENCE [LARGE SCALE GENOMIC DNA]</scope>
    <source>
        <strain evidence="5">CCUG 60524</strain>
    </source>
</reference>
<sequence>MKLLSIRLHNVRRFTTPVEIGGIGPGLNVLSAPNETGKSTVFDALHALFFKDRKAWDKELRALQPHVGGDPEVSVTLESGGQTYRIEKSWTKGRRGEIRVFRDGHLAHQADDAEAWLAGLLKAPKDGGPAGLLWVRQGLLGLADGKETETARRDLATSVTGEIEAMTGGRQMDDILRHCRSELDGYVTSRGARKGGPLDDAETRVATLEAREAELRARAAALRHDLDNRSRLRRELEGLNDPEEAAQRQQKLGEAEAAHAAALRHAEDLDRARAAEQSARLALENHEAATERLEAQLAEASEAAAHMAEAEERLAAAWKVLSGKDAAWEAARTAHEAATKEADAATSRHRRALKAEQAAQAATRRQELDQRLAAATDRRRQVETLAALAQQGLSADGLQQIEALALELSVARKALETAAPAVVMRYAQGRGDGVSLDGRPLPDNTRIALPEGGRLDIAGIGALHVHPGAGADGSSVETALAELDTALVEHGLASLDEARRSARDRAASEVALREARAALKLAAPDGLEALQAALAALPAPVEAEDGLPGVAEAEQAEIAARQALQTAATALESARRAAEEARQAEARASMAGESAAARAERAALALAGKEDPQAALDGLRAAHPALSQAVEDARARRAALETDAPDLDAAQATLQRLTSAMKAAEARSRQIENDLAGLESRIEIQAGEAVDEELSEVQGQLEAARAQHDAVRFEVDVLQRLSGALERARTEARDRYVQPVLAELEPLVRMIWPEAELRFDADTLLPAGLSRTGTEEPFDVLSGGTQEQIALLVRLAFARILARSGTPAPVILDDAIVYTDDDRIEAIFDALTRQANDLQIIVLSCRQKAFRDLGGTALAIRPVVAG</sequence>
<feature type="region of interest" description="Disordered" evidence="2">
    <location>
        <begin position="234"/>
        <end position="253"/>
    </location>
</feature>
<evidence type="ECO:0000256" key="1">
    <source>
        <dbReference type="SAM" id="Coils"/>
    </source>
</evidence>
<evidence type="ECO:0000313" key="5">
    <source>
        <dbReference type="Proteomes" id="UP001597108"/>
    </source>
</evidence>
<accession>A0ABW3IJV5</accession>
<proteinExistence type="predicted"/>
<protein>
    <submittedName>
        <fullName evidence="4">AAA family ATPase</fullName>
    </submittedName>
</protein>